<dbReference type="AlphaFoldDB" id="A0A5D0WUG8"/>
<reference evidence="1 2" key="1">
    <citation type="submission" date="2019-08" db="EMBL/GenBank/DDBJ databases">
        <title>Isolation and enrichment of carboxydotrophic bacteria from anaerobic sludge for the production of bio-based chemicals from syngas.</title>
        <authorList>
            <person name="Antares A.L."/>
            <person name="Moreira J."/>
            <person name="Diender M."/>
            <person name="Parshina S.N."/>
            <person name="Stams A.J.M."/>
            <person name="Alves M."/>
            <person name="Alves J.I."/>
            <person name="Sousa D.Z."/>
        </authorList>
    </citation>
    <scope>NUCLEOTIDE SEQUENCE [LARGE SCALE GENOMIC DNA]</scope>
    <source>
        <strain evidence="1 2">JM</strain>
    </source>
</reference>
<protein>
    <recommendedName>
        <fullName evidence="3">AdoMet activation domain-containing protein</fullName>
    </recommendedName>
</protein>
<dbReference type="Gene3D" id="3.40.109.40">
    <property type="match status" value="1"/>
</dbReference>
<sequence>MSSIAMTNLGFFLNESEFYEHIRMKKGSRRALPIERILESARNIPKPKVLYRVSEAKIIDATHFTLDGVEFVSEVGVEKIAKSTYVFPNIVTAGREIENYCLSRENVLDQYIIMELCNFACEFAREALIRDVKNRYGVTITDCIYPGEDGFRLESGKKIFDLFDNVEAEIGVTVTEMGLTTPSRTAYAIYFG</sequence>
<proteinExistence type="predicted"/>
<dbReference type="OrthoDB" id="1777701at2"/>
<dbReference type="SUPFAM" id="SSF56507">
    <property type="entry name" value="Methionine synthase activation domain-like"/>
    <property type="match status" value="1"/>
</dbReference>
<dbReference type="Proteomes" id="UP000322619">
    <property type="component" value="Unassembled WGS sequence"/>
</dbReference>
<gene>
    <name evidence="1" type="ORF">FXB42_03410</name>
</gene>
<accession>A0A5D0WUG8</accession>
<dbReference type="RefSeq" id="WP_139142398.1">
    <property type="nucleotide sequence ID" value="NZ_LKEU01000042.1"/>
</dbReference>
<name>A0A5D0WUG8_9FIRM</name>
<evidence type="ECO:0000313" key="2">
    <source>
        <dbReference type="Proteomes" id="UP000322619"/>
    </source>
</evidence>
<dbReference type="EMBL" id="VSLA01000003">
    <property type="protein sequence ID" value="TYC87930.1"/>
    <property type="molecule type" value="Genomic_DNA"/>
</dbReference>
<evidence type="ECO:0008006" key="3">
    <source>
        <dbReference type="Google" id="ProtNLM"/>
    </source>
</evidence>
<organism evidence="1 2">
    <name type="scientific">Acetobacterium wieringae</name>
    <dbReference type="NCBI Taxonomy" id="52694"/>
    <lineage>
        <taxon>Bacteria</taxon>
        <taxon>Bacillati</taxon>
        <taxon>Bacillota</taxon>
        <taxon>Clostridia</taxon>
        <taxon>Eubacteriales</taxon>
        <taxon>Eubacteriaceae</taxon>
        <taxon>Acetobacterium</taxon>
    </lineage>
</organism>
<comment type="caution">
    <text evidence="1">The sequence shown here is derived from an EMBL/GenBank/DDBJ whole genome shotgun (WGS) entry which is preliminary data.</text>
</comment>
<evidence type="ECO:0000313" key="1">
    <source>
        <dbReference type="EMBL" id="TYC87930.1"/>
    </source>
</evidence>
<dbReference type="GO" id="GO:0008705">
    <property type="term" value="F:methionine synthase activity"/>
    <property type="evidence" value="ECO:0007669"/>
    <property type="project" value="InterPro"/>
</dbReference>
<dbReference type="InterPro" id="IPR037010">
    <property type="entry name" value="VitB12-dep_Met_synth_activ_sf"/>
</dbReference>